<keyword evidence="4" id="KW-0281">Fimbrium</keyword>
<protein>
    <recommendedName>
        <fullName evidence="6">Fimbrial-type adhesion domain-containing protein</fullName>
    </recommendedName>
</protein>
<dbReference type="AlphaFoldDB" id="A0A089YQD9"/>
<evidence type="ECO:0000313" key="7">
    <source>
        <dbReference type="EMBL" id="AIS16617.1"/>
    </source>
</evidence>
<evidence type="ECO:0000256" key="3">
    <source>
        <dbReference type="ARBA" id="ARBA00022729"/>
    </source>
</evidence>
<dbReference type="Proteomes" id="UP000029499">
    <property type="component" value="Chromosome"/>
</dbReference>
<evidence type="ECO:0000259" key="6">
    <source>
        <dbReference type="Pfam" id="PF00419"/>
    </source>
</evidence>
<organism evidence="7 8">
    <name type="scientific">Pseudomonas rhizosphaerae</name>
    <dbReference type="NCBI Taxonomy" id="216142"/>
    <lineage>
        <taxon>Bacteria</taxon>
        <taxon>Pseudomonadati</taxon>
        <taxon>Pseudomonadota</taxon>
        <taxon>Gammaproteobacteria</taxon>
        <taxon>Pseudomonadales</taxon>
        <taxon>Pseudomonadaceae</taxon>
        <taxon>Pseudomonas</taxon>
    </lineage>
</organism>
<dbReference type="eggNOG" id="COG3539">
    <property type="taxonomic scope" value="Bacteria"/>
</dbReference>
<comment type="subcellular location">
    <subcellularLocation>
        <location evidence="1">Fimbrium</location>
    </subcellularLocation>
</comment>
<keyword evidence="8" id="KW-1185">Reference proteome</keyword>
<comment type="similarity">
    <text evidence="2">Belongs to the fimbrial protein family.</text>
</comment>
<dbReference type="SUPFAM" id="SSF49401">
    <property type="entry name" value="Bacterial adhesins"/>
    <property type="match status" value="1"/>
</dbReference>
<evidence type="ECO:0000256" key="2">
    <source>
        <dbReference type="ARBA" id="ARBA00006671"/>
    </source>
</evidence>
<dbReference type="InterPro" id="IPR036937">
    <property type="entry name" value="Adhesion_dom_fimbrial_sf"/>
</dbReference>
<evidence type="ECO:0000256" key="1">
    <source>
        <dbReference type="ARBA" id="ARBA00004561"/>
    </source>
</evidence>
<dbReference type="STRING" id="216142.LT40_04020"/>
<evidence type="ECO:0000313" key="8">
    <source>
        <dbReference type="Proteomes" id="UP000029499"/>
    </source>
</evidence>
<feature type="domain" description="Fimbrial-type adhesion" evidence="6">
    <location>
        <begin position="29"/>
        <end position="180"/>
    </location>
</feature>
<dbReference type="Pfam" id="PF00419">
    <property type="entry name" value="Fimbrial"/>
    <property type="match status" value="1"/>
</dbReference>
<dbReference type="HOGENOM" id="CLU_088965_0_3_6"/>
<dbReference type="GO" id="GO:0043709">
    <property type="term" value="P:cell adhesion involved in single-species biofilm formation"/>
    <property type="evidence" value="ECO:0007669"/>
    <property type="project" value="TreeGrafter"/>
</dbReference>
<dbReference type="KEGG" id="prh:LT40_04020"/>
<evidence type="ECO:0000256" key="4">
    <source>
        <dbReference type="ARBA" id="ARBA00023263"/>
    </source>
</evidence>
<dbReference type="EMBL" id="CP009533">
    <property type="protein sequence ID" value="AIS16617.1"/>
    <property type="molecule type" value="Genomic_DNA"/>
</dbReference>
<dbReference type="InterPro" id="IPR050263">
    <property type="entry name" value="Bact_Fimbrial_Adh_Pro"/>
</dbReference>
<evidence type="ECO:0000256" key="5">
    <source>
        <dbReference type="SAM" id="SignalP"/>
    </source>
</evidence>
<feature type="chain" id="PRO_5001852310" description="Fimbrial-type adhesion domain-containing protein" evidence="5">
    <location>
        <begin position="25"/>
        <end position="181"/>
    </location>
</feature>
<sequence>MNSYKLAQLLCAAGLASAASLANAADGEINFNGSVDTSTCVISVGDTSGGVKGEAFIGKVSVNTLKKAGDVAGGGHFALMVDATDPGCDLKDKSASVTFIGLTGAQGPNGQWLGLENPATAAKNVAIQIRDASGNEVRLNEPSAAYLKPEEPMAFTANYIATGAATAGPAKGKAAFTVEIH</sequence>
<dbReference type="Gene3D" id="2.60.40.1090">
    <property type="entry name" value="Fimbrial-type adhesion domain"/>
    <property type="match status" value="1"/>
</dbReference>
<dbReference type="GO" id="GO:0009289">
    <property type="term" value="C:pilus"/>
    <property type="evidence" value="ECO:0007669"/>
    <property type="project" value="UniProtKB-SubCell"/>
</dbReference>
<dbReference type="InterPro" id="IPR000259">
    <property type="entry name" value="Adhesion_dom_fimbrial"/>
</dbReference>
<dbReference type="PANTHER" id="PTHR33420:SF3">
    <property type="entry name" value="FIMBRIAL SUBUNIT ELFA"/>
    <property type="match status" value="1"/>
</dbReference>
<reference evidence="7 8" key="1">
    <citation type="journal article" date="2015" name="J. Biotechnol.">
        <title>Complete genome sequence of Pseudomonas rhizosphaerae IH5T (=DSM 16299T), a phosphate-solubilizing rhizobacterium for bacterial biofertilizer.</title>
        <authorList>
            <person name="Kwak Y."/>
            <person name="Jung B.K."/>
            <person name="Shin J.H."/>
        </authorList>
    </citation>
    <scope>NUCLEOTIDE SEQUENCE [LARGE SCALE GENOMIC DNA]</scope>
    <source>
        <strain evidence="7">DSM 16299</strain>
    </source>
</reference>
<accession>A0A089YQD9</accession>
<dbReference type="PANTHER" id="PTHR33420">
    <property type="entry name" value="FIMBRIAL SUBUNIT ELFA-RELATED"/>
    <property type="match status" value="1"/>
</dbReference>
<gene>
    <name evidence="7" type="ORF">LT40_04020</name>
</gene>
<feature type="signal peptide" evidence="5">
    <location>
        <begin position="1"/>
        <end position="24"/>
    </location>
</feature>
<name>A0A089YQD9_9PSED</name>
<proteinExistence type="inferred from homology"/>
<dbReference type="RefSeq" id="WP_043186805.1">
    <property type="nucleotide sequence ID" value="NZ_CP009533.1"/>
</dbReference>
<dbReference type="InterPro" id="IPR008966">
    <property type="entry name" value="Adhesion_dom_sf"/>
</dbReference>
<dbReference type="OrthoDB" id="6466381at2"/>
<keyword evidence="3 5" id="KW-0732">Signal</keyword>